<keyword evidence="2" id="KW-0433">Leucine-rich repeat</keyword>
<dbReference type="Gene3D" id="3.40.50.300">
    <property type="entry name" value="P-loop containing nucleotide triphosphate hydrolases"/>
    <property type="match status" value="2"/>
</dbReference>
<dbReference type="GO" id="GO:0051707">
    <property type="term" value="P:response to other organism"/>
    <property type="evidence" value="ECO:0007669"/>
    <property type="project" value="UniProtKB-ARBA"/>
</dbReference>
<evidence type="ECO:0000313" key="16">
    <source>
        <dbReference type="Proteomes" id="UP000026960"/>
    </source>
</evidence>
<feature type="domain" description="Disease resistance N-terminal" evidence="11">
    <location>
        <begin position="115"/>
        <end position="195"/>
    </location>
</feature>
<evidence type="ECO:0000256" key="7">
    <source>
        <dbReference type="ARBA" id="ARBA00023054"/>
    </source>
</evidence>
<dbReference type="Gene3D" id="1.10.10.10">
    <property type="entry name" value="Winged helix-like DNA-binding domain superfamily/Winged helix DNA-binding domain"/>
    <property type="match status" value="2"/>
</dbReference>
<dbReference type="PRINTS" id="PR00364">
    <property type="entry name" value="DISEASERSIST"/>
</dbReference>
<keyword evidence="7 8" id="KW-0175">Coiled coil</keyword>
<protein>
    <submittedName>
        <fullName evidence="15">Uncharacterized protein</fullName>
    </submittedName>
</protein>
<dbReference type="InterPro" id="IPR027417">
    <property type="entry name" value="P-loop_NTPase"/>
</dbReference>
<dbReference type="HOGENOM" id="CLU_225684_0_0_1"/>
<dbReference type="InterPro" id="IPR001611">
    <property type="entry name" value="Leu-rich_rpt"/>
</dbReference>
<evidence type="ECO:0000256" key="4">
    <source>
        <dbReference type="ARBA" id="ARBA00022741"/>
    </source>
</evidence>
<dbReference type="InterPro" id="IPR055414">
    <property type="entry name" value="LRR_R13L4/SHOC2-like"/>
</dbReference>
<name>A0A0D3EYF6_9ORYZ</name>
<feature type="coiled-coil region" evidence="8">
    <location>
        <begin position="1726"/>
        <end position="1753"/>
    </location>
</feature>
<feature type="region of interest" description="Disordered" evidence="9">
    <location>
        <begin position="1586"/>
        <end position="1667"/>
    </location>
</feature>
<dbReference type="GO" id="GO:0006952">
    <property type="term" value="P:defense response"/>
    <property type="evidence" value="ECO:0007669"/>
    <property type="project" value="UniProtKB-KW"/>
</dbReference>
<evidence type="ECO:0000259" key="14">
    <source>
        <dbReference type="Pfam" id="PF25019"/>
    </source>
</evidence>
<accession>A0A0D3EYF6</accession>
<dbReference type="GO" id="GO:0043531">
    <property type="term" value="F:ADP binding"/>
    <property type="evidence" value="ECO:0007669"/>
    <property type="project" value="InterPro"/>
</dbReference>
<evidence type="ECO:0000256" key="3">
    <source>
        <dbReference type="ARBA" id="ARBA00022737"/>
    </source>
</evidence>
<dbReference type="PaxDb" id="65489-OBART01G43290.2"/>
<dbReference type="Pfam" id="PF25019">
    <property type="entry name" value="LRR_R13L1-DRL21"/>
    <property type="match status" value="2"/>
</dbReference>
<dbReference type="Proteomes" id="UP000026960">
    <property type="component" value="Chromosome 1"/>
</dbReference>
<dbReference type="SMART" id="SM00369">
    <property type="entry name" value="LRR_TYP"/>
    <property type="match status" value="11"/>
</dbReference>
<dbReference type="Pfam" id="PF00560">
    <property type="entry name" value="LRR_1"/>
    <property type="match status" value="1"/>
</dbReference>
<evidence type="ECO:0000256" key="2">
    <source>
        <dbReference type="ARBA" id="ARBA00022614"/>
    </source>
</evidence>
<dbReference type="InterPro" id="IPR058922">
    <property type="entry name" value="WHD_DRP"/>
</dbReference>
<dbReference type="InterPro" id="IPR032675">
    <property type="entry name" value="LRR_dom_sf"/>
</dbReference>
<keyword evidence="5" id="KW-0611">Plant defense</keyword>
<dbReference type="SUPFAM" id="SSF52540">
    <property type="entry name" value="P-loop containing nucleoside triphosphate hydrolases"/>
    <property type="match status" value="2"/>
</dbReference>
<dbReference type="eggNOG" id="KOG4658">
    <property type="taxonomic scope" value="Eukaryota"/>
</dbReference>
<dbReference type="InterPro" id="IPR003591">
    <property type="entry name" value="Leu-rich_rpt_typical-subtyp"/>
</dbReference>
<dbReference type="SUPFAM" id="SSF52058">
    <property type="entry name" value="L domain-like"/>
    <property type="match status" value="4"/>
</dbReference>
<evidence type="ECO:0000256" key="1">
    <source>
        <dbReference type="ARBA" id="ARBA00008894"/>
    </source>
</evidence>
<dbReference type="InterPro" id="IPR056789">
    <property type="entry name" value="LRR_R13L1-DRL21"/>
</dbReference>
<dbReference type="STRING" id="65489.A0A0D3EYF6"/>
<dbReference type="Pfam" id="PF00931">
    <property type="entry name" value="NB-ARC"/>
    <property type="match status" value="2"/>
</dbReference>
<evidence type="ECO:0000256" key="9">
    <source>
        <dbReference type="SAM" id="MobiDB-lite"/>
    </source>
</evidence>
<evidence type="ECO:0000313" key="15">
    <source>
        <dbReference type="EnsemblPlants" id="OBART01G43290.2"/>
    </source>
</evidence>
<dbReference type="Gramene" id="OBART01G43290.2">
    <property type="protein sequence ID" value="OBART01G43290.2"/>
    <property type="gene ID" value="OBART01G43290"/>
</dbReference>
<feature type="coiled-coil region" evidence="8">
    <location>
        <begin position="213"/>
        <end position="240"/>
    </location>
</feature>
<evidence type="ECO:0000256" key="5">
    <source>
        <dbReference type="ARBA" id="ARBA00022821"/>
    </source>
</evidence>
<dbReference type="Pfam" id="PF23559">
    <property type="entry name" value="WHD_DRP"/>
    <property type="match status" value="2"/>
</dbReference>
<feature type="domain" description="Disease resistance protein winged helix" evidence="12">
    <location>
        <begin position="540"/>
        <end position="609"/>
    </location>
</feature>
<dbReference type="EnsemblPlants" id="OBART01G43290.2">
    <property type="protein sequence ID" value="OBART01G43290.2"/>
    <property type="gene ID" value="OBART01G43290"/>
</dbReference>
<evidence type="ECO:0000259" key="12">
    <source>
        <dbReference type="Pfam" id="PF23559"/>
    </source>
</evidence>
<feature type="domain" description="Disease resistance N-terminal" evidence="11">
    <location>
        <begin position="1709"/>
        <end position="1799"/>
    </location>
</feature>
<dbReference type="Pfam" id="PF18052">
    <property type="entry name" value="Rx_N"/>
    <property type="match status" value="2"/>
</dbReference>
<keyword evidence="3" id="KW-0677">Repeat</keyword>
<feature type="domain" description="NB-ARC" evidence="10">
    <location>
        <begin position="1868"/>
        <end position="2011"/>
    </location>
</feature>
<organism evidence="15">
    <name type="scientific">Oryza barthii</name>
    <dbReference type="NCBI Taxonomy" id="65489"/>
    <lineage>
        <taxon>Eukaryota</taxon>
        <taxon>Viridiplantae</taxon>
        <taxon>Streptophyta</taxon>
        <taxon>Embryophyta</taxon>
        <taxon>Tracheophyta</taxon>
        <taxon>Spermatophyta</taxon>
        <taxon>Magnoliopsida</taxon>
        <taxon>Liliopsida</taxon>
        <taxon>Poales</taxon>
        <taxon>Poaceae</taxon>
        <taxon>BOP clade</taxon>
        <taxon>Oryzoideae</taxon>
        <taxon>Oryzeae</taxon>
        <taxon>Oryzinae</taxon>
        <taxon>Oryza</taxon>
    </lineage>
</organism>
<dbReference type="SUPFAM" id="SSF52047">
    <property type="entry name" value="RNI-like"/>
    <property type="match status" value="3"/>
</dbReference>
<feature type="domain" description="R13L1/DRL21-like LRR repeat region" evidence="14">
    <location>
        <begin position="2641"/>
        <end position="2765"/>
    </location>
</feature>
<keyword evidence="4" id="KW-0547">Nucleotide-binding</keyword>
<reference evidence="15" key="2">
    <citation type="submission" date="2015-03" db="UniProtKB">
        <authorList>
            <consortium name="EnsemblPlants"/>
        </authorList>
    </citation>
    <scope>IDENTIFICATION</scope>
</reference>
<dbReference type="GO" id="GO:0005524">
    <property type="term" value="F:ATP binding"/>
    <property type="evidence" value="ECO:0007669"/>
    <property type="project" value="UniProtKB-KW"/>
</dbReference>
<dbReference type="InterPro" id="IPR041118">
    <property type="entry name" value="Rx_N"/>
</dbReference>
<feature type="domain" description="Disease resistance protein winged helix" evidence="12">
    <location>
        <begin position="2138"/>
        <end position="2207"/>
    </location>
</feature>
<keyword evidence="6" id="KW-0067">ATP-binding</keyword>
<dbReference type="InterPro" id="IPR036388">
    <property type="entry name" value="WH-like_DNA-bd_sf"/>
</dbReference>
<dbReference type="Pfam" id="PF23598">
    <property type="entry name" value="LRR_14"/>
    <property type="match status" value="2"/>
</dbReference>
<dbReference type="InterPro" id="IPR002182">
    <property type="entry name" value="NB-ARC"/>
</dbReference>
<dbReference type="PANTHER" id="PTHR36766:SF40">
    <property type="entry name" value="DISEASE RESISTANCE PROTEIN RGA3"/>
    <property type="match status" value="1"/>
</dbReference>
<comment type="similarity">
    <text evidence="1">Belongs to the disease resistance NB-LRR family.</text>
</comment>
<proteinExistence type="inferred from homology"/>
<feature type="domain" description="Disease resistance R13L4/SHOC-2-like LRR" evidence="13">
    <location>
        <begin position="2256"/>
        <end position="2387"/>
    </location>
</feature>
<evidence type="ECO:0000259" key="13">
    <source>
        <dbReference type="Pfam" id="PF23598"/>
    </source>
</evidence>
<evidence type="ECO:0000256" key="6">
    <source>
        <dbReference type="ARBA" id="ARBA00022840"/>
    </source>
</evidence>
<dbReference type="Gene3D" id="1.10.8.430">
    <property type="entry name" value="Helical domain of apoptotic protease-activating factors"/>
    <property type="match status" value="2"/>
</dbReference>
<feature type="domain" description="R13L1/DRL21-like LRR repeat region" evidence="14">
    <location>
        <begin position="1043"/>
        <end position="1166"/>
    </location>
</feature>
<evidence type="ECO:0000259" key="11">
    <source>
        <dbReference type="Pfam" id="PF18052"/>
    </source>
</evidence>
<feature type="compositionally biased region" description="Polar residues" evidence="9">
    <location>
        <begin position="1586"/>
        <end position="1599"/>
    </location>
</feature>
<dbReference type="InterPro" id="IPR042197">
    <property type="entry name" value="Apaf_helical"/>
</dbReference>
<feature type="domain" description="NB-ARC" evidence="10">
    <location>
        <begin position="269"/>
        <end position="411"/>
    </location>
</feature>
<keyword evidence="16" id="KW-1185">Reference proteome</keyword>
<dbReference type="PANTHER" id="PTHR36766">
    <property type="entry name" value="PLANT BROAD-SPECTRUM MILDEW RESISTANCE PROTEIN RPW8"/>
    <property type="match status" value="1"/>
</dbReference>
<dbReference type="Gene3D" id="3.80.10.10">
    <property type="entry name" value="Ribonuclease Inhibitor"/>
    <property type="match status" value="11"/>
</dbReference>
<feature type="domain" description="Disease resistance R13L4/SHOC-2-like LRR" evidence="13">
    <location>
        <begin position="659"/>
        <end position="789"/>
    </location>
</feature>
<sequence>MNASPSHCNCSDGGGGGGDALLVSPEYGHEGGAGRNDVGMSPVKRKEEAIGRAAARFPAAGSIGAGGIAIAARRLVLLLSLYVFCCSFTNNIPVERAFTALPLMIGIGGMLASSVVNRVASKLSDLAVEDATLLWRFKDDVDDMKEKMIDLEAVMQDADNKVRQGGKDGTATRRWLAKLKSDVLDELDAAHLIKNHQSKLKLFFSQNNQFLWKMTVAHNMKNLREKIDKIEKESQKLNLVRHEPWVSRYNETFAAINSEGMDIGMIGRDAEKEKIISLLLDTEAKEHISIIPIVGLGGLGKTTLAQAVFADKRIDIFDVRVWVYVSKDFDLLKIGQSIVKRVNHNINLDKSDLQFVQDKLKEELANRRYLIILDDLWEEYGETLENLKKMLQHGSKGSKIIVTTRNISVVQVLCTGYIANERKICPVHESDYINLGVLSLNDCWRVMKRRIFGPDDDQSGLEEIGREIAERCGGLPLVANALGQVMSEHRNIEAWKDIREKKIILDFKAEHQQDTLERLMLSYYFMKLEFKRCFTYLAAFSKGFVMDSDRLIQQWSALGYIQSRHNGQRCINYLLGMSFLQISKSSLVSPVHTKAPRKLTMHDLVHDLATIIAADEFLVMDATDPSTWNKANSKRYCRHAQLMNYKKQYKVFKDLPSKARTIHSRKCTGMQLPPKSFSQSKYIRILDLSGSSFERGSTPSSIVLPSSVRKLMLLSYLDVSGLPIIALPKYLHTLQNMQTLILSNCSLEALPANIGNLHKLCYLDLSGNSDLTELPASSENLLNLSLLNLSGCTKLKELPESMHNFKCLQQLDMSGCCALQKLPDKFGSLPKLSFVNLSGCSMLTKLPDSLNLESLEHLNLSDCYKLEKLPEDFGCLDRLEVLDMSDCYRVQVLPKTFSQLKHLINLNLSDCHGLIQLPQCFGDLSKLQSLNLTSCSKLQSLPWSLCKMFNLKHLNLSYCIRLENLPSSFGDLHLQVMDLTGCYNLSDLPDSISNMTSLTLLNLAAGAEHVYDKAQTIKKCLNLPGIVEHDVHEIESGDFSSIVELGRLRCRELEVRHLENVERLEDARKANLRDMSELRLLILSWELDGTRNVGGDKLMLENLIPPRTLEIFTLQGYMCKDFPKWMSGISSYLPCLLCLGLSNLETCDSLPAFGQLPNLRLFSMVDMPNIRKIGKEFYGQEGNCKKLRVIWLERMANLEEWWTTGSGEEDEELLIPNLHYLNVVNCPKLSFQPYPPSSMDWTLDGSDKVLPERGFGSLASSTFPFCITIKNCNFSPNRWSILQHLATLEVFRVDGCSGLQTLPDIIQCFVSLRELCLMSLEELEILPEWLGLLVSLEDITIVNCTKLTSLPKSIQDLTALRVLGLKGCEGLEILPEGLGHLISMEKLVIIDCPKLTSLPKSLQNLTALRELRFVRCEGLKTSPELFGHFTSLKCISIRGCPNLTYLPESTKNLSALEELRLGGLKNLPEWIVQFICLKEINIFDSPDLSSLPEGIQNLTSLKKLNIRNCPRLIERCQGEDANKISHIATVILDDERFMPGQAIEGSSESQYNTSVVFSCNPSLGSSDHQALASGAHKYCNPRQPAQSLLQPAVSSSRPTSVGGADFPFPHPVGSAMTAKRGHRRRGGEGVGGGDRVEAAARRPAAGSTDRFEHHAPPVSSGAGRVGSAQAEVQRRHLCCLLVLTDAVHCESAIPSMSGIGGMIASSVANRVASRLSELVVEEATLLWRFKDDVDDMEEKMRDLEAVIQDVDGKARQGGKDGEAERRWLNKLKSVAYDVEDVLDELDAAQLIKNHQPKLKLFLSRNNPLLRKMTIARNMKNSREKIVAIKKDSIKLHHVHRELVAEGSRDNETFADDGDVDIGMLGRDAETKKIINLLLNTEAKEDISIIPIVGLGGLGKTTLAQAVFADKRVNVFDLRIWVYVSKEFDLLKIGKAIIRGANRSINLDNCNLQFVNNNLKKELANRRYLIVLDDLWEEYGENLEKLKQMLQHGGKGSKIIATTRSGSVVQVLYTGYLANERKVCPVPEPDHINLGVLSPYDCWSVMKRRVFGPDDGQNGLEEIGRQIAEKCGGLPLVANALGQVMSEHRTVEAWTDIRDRKIVLDFKADHQQDTIERLMLSYYYMKREFKMCFTYLAAFSKGFVMDTDRLIQQWIALGYIEARDNGQRCVNYLLRMSFLQISKSSMASPMHTKAPRKLTMHDLVHDLATIIAPDEFLVMDATMPNTWSKANNKRYCRHAQLVNYQKQPKFFKDLPSKVRTIHFRECIESQLPRKAFSGSKYIRILDLSGCSSEGQSIPVSMALPSSIRQLMLLAYLDVSGLPIAALPKYLHMFQNMQTLILSNCSLETLPANIGNLHKLCYLDLSGNSDLSKLPTSFGNLLKLSLLSLSGCTKLEELPESIHNLKCLEQLDMSGCCALQKLPDEFGSLSKLSFVNLTSCSKLTKLPGNFNLESLEHLILSDCHELENLPEDFGILYRLEVLDLSDCYKIPVLPESFCQLKHLKDLNLSDCHGLKQLPECFGDLSELQFLNLTSCSKLQSLPQSLCNIFKLKHLNLSYCIRIEHLPSLFGDLQLQVLNLTCCYSLRDMPDSISDMASLMLLDVISGTKGVLDKAWSIKECLNLPGREEHDVHEIENGECCSIVELGKLSCRALGIQHLENVERLDNAREAKLRDMTDLRELTLSWGLGGTRNVDKDEEVLENLLPPRTLESFMLDGYMCKDFPNWVSGISSYLPCLIYLCLSNLATCDYLPAFGRLPNLRFFCMKNMPTIRKIGREFYDGEGNCKKLRIIWLERMDNLEEWWTTRSGEEDREFLIPNLHFLKAVNCPKLSFLPYPPRSMHWSLDNSDKVLPERGFGSLASSTLPFRVVINNCKYPPDMWVRFQHLATIEIFQVEGCSGLRTFPDILQSFVSLRELYLCSWENLEILPEWLGQLICLEVIEFINCPVLTALPTSLQNLTSLRELLLLGCKGLETLPEGMGRLISLEKFIIMDCPKLTFLPESMKNLTALIELLLDGCKGLETLPEGLGLLISLKKFVISNCPKLTYLPESMKKLTALIELRLDGCKRLETLPKWLGLLISLKKIVINNYPMLTFLPESMKNLTAMKVLYLYGCKELEILPEGLGMLISLEKFVLIDCPKLTFLPESMKNLTALIELLRLDGCKGLEILPEWLGMLVSLEEFIIIDCPKLTFLPSSMKNLTAITELRLDGCKGLEILPEGLGLHIPLKRFVINDCPMLTFLPELLGHLTALKCLDIQSSPNLTYLPESMKNLTALEELWLEGFNSLPEWIGQFIYLKEISIFDSPNLTSLPESIWNITTLELLYIYFCPRLAEWCQREDTNKISRIPKIMLDETGSSVRGVLWPCAPGSPSDRSRSRSRRPVTLASKLSLKRQFAVSLLSTGATSGVAFFGSGPYNLMPLSADAVSVSEDILLAGGESDTACLAFVDCGWAATMSAVTVRAFQMENVQRAAAAQMLSSPRVGHKGGAKPPAARR</sequence>
<evidence type="ECO:0000259" key="10">
    <source>
        <dbReference type="Pfam" id="PF00931"/>
    </source>
</evidence>
<evidence type="ECO:0000256" key="8">
    <source>
        <dbReference type="SAM" id="Coils"/>
    </source>
</evidence>
<dbReference type="Gene3D" id="1.20.5.4130">
    <property type="match status" value="2"/>
</dbReference>
<reference evidence="15" key="1">
    <citation type="journal article" date="2009" name="Rice">
        <title>De Novo Next Generation Sequencing of Plant Genomes.</title>
        <authorList>
            <person name="Rounsley S."/>
            <person name="Marri P.R."/>
            <person name="Yu Y."/>
            <person name="He R."/>
            <person name="Sisneros N."/>
            <person name="Goicoechea J.L."/>
            <person name="Lee S.J."/>
            <person name="Angelova A."/>
            <person name="Kudrna D."/>
            <person name="Luo M."/>
            <person name="Affourtit J."/>
            <person name="Desany B."/>
            <person name="Knight J."/>
            <person name="Niazi F."/>
            <person name="Egholm M."/>
            <person name="Wing R.A."/>
        </authorList>
    </citation>
    <scope>NUCLEOTIDE SEQUENCE [LARGE SCALE GENOMIC DNA]</scope>
    <source>
        <strain evidence="15">cv. IRGC 105608</strain>
    </source>
</reference>